<gene>
    <name evidence="2" type="ORF">FRX97_02205</name>
</gene>
<feature type="transmembrane region" description="Helical" evidence="1">
    <location>
        <begin position="54"/>
        <end position="70"/>
    </location>
</feature>
<dbReference type="EMBL" id="VORB01000001">
    <property type="protein sequence ID" value="TXC85463.1"/>
    <property type="molecule type" value="Genomic_DNA"/>
</dbReference>
<sequence>MATGFYTSVYWSAINSLYLFTNELEWYTWLLLVLQFVAFIQIGISALHERFNSLTQLVLLIFIWSLFLRFNIHVQFTKIAGISALAGMLVLFEKGKTSLLGFLLVGLGLMVRFKPALMVIVLGIAPAFYLYFNKDKRNSILKLGGLVLLIFLIRYSQEIIYRQLDNQWQRYFSFNAQRTLINDNPIVHGGVAEDYLTIKSGCDELFVDHFFSGSRLLTHSVLNELVRQLNCIPFSVALKTSINQLYSFWPWCVVLCIFTLGLLFDPKKKVIQSVLMLLPFILGMAGLLYLGTYAILKHRVFILVLGSVVFFPLLFGVPRIKKLSIAAVLILALGVTFGNARAIWNKRQQNEMAKSQNELLNQFYSEANQGGIIVFEGDYKVEYQNPFSMSNWFVENPLIFNGWMAHYPLNKSHAGITALSKKSSLFISLKSLNLAQSKLEKCLSAMAGGRWTFEITHRNEHGIIGHFSRVLVESGRS</sequence>
<evidence type="ECO:0000256" key="1">
    <source>
        <dbReference type="SAM" id="Phobius"/>
    </source>
</evidence>
<evidence type="ECO:0008006" key="4">
    <source>
        <dbReference type="Google" id="ProtNLM"/>
    </source>
</evidence>
<evidence type="ECO:0000313" key="2">
    <source>
        <dbReference type="EMBL" id="TXC85463.1"/>
    </source>
</evidence>
<organism evidence="2 3">
    <name type="scientific">Luteibaculum oceani</name>
    <dbReference type="NCBI Taxonomy" id="1294296"/>
    <lineage>
        <taxon>Bacteria</taxon>
        <taxon>Pseudomonadati</taxon>
        <taxon>Bacteroidota</taxon>
        <taxon>Flavobacteriia</taxon>
        <taxon>Flavobacteriales</taxon>
        <taxon>Luteibaculaceae</taxon>
        <taxon>Luteibaculum</taxon>
    </lineage>
</organism>
<feature type="transmembrane region" description="Helical" evidence="1">
    <location>
        <begin position="323"/>
        <end position="344"/>
    </location>
</feature>
<feature type="transmembrane region" description="Helical" evidence="1">
    <location>
        <begin position="99"/>
        <end position="132"/>
    </location>
</feature>
<feature type="transmembrane region" description="Helical" evidence="1">
    <location>
        <begin position="245"/>
        <end position="264"/>
    </location>
</feature>
<keyword evidence="1" id="KW-1133">Transmembrane helix</keyword>
<accession>A0A5C6VIZ8</accession>
<keyword evidence="1" id="KW-0812">Transmembrane</keyword>
<keyword evidence="1" id="KW-0472">Membrane</keyword>
<evidence type="ECO:0000313" key="3">
    <source>
        <dbReference type="Proteomes" id="UP000321168"/>
    </source>
</evidence>
<feature type="transmembrane region" description="Helical" evidence="1">
    <location>
        <begin position="76"/>
        <end position="92"/>
    </location>
</feature>
<dbReference type="Proteomes" id="UP000321168">
    <property type="component" value="Unassembled WGS sequence"/>
</dbReference>
<proteinExistence type="predicted"/>
<feature type="transmembrane region" description="Helical" evidence="1">
    <location>
        <begin position="300"/>
        <end position="317"/>
    </location>
</feature>
<dbReference type="RefSeq" id="WP_147012920.1">
    <property type="nucleotide sequence ID" value="NZ_VORB01000001.1"/>
</dbReference>
<comment type="caution">
    <text evidence="2">The sequence shown here is derived from an EMBL/GenBank/DDBJ whole genome shotgun (WGS) entry which is preliminary data.</text>
</comment>
<feature type="transmembrane region" description="Helical" evidence="1">
    <location>
        <begin position="26"/>
        <end position="47"/>
    </location>
</feature>
<name>A0A5C6VIZ8_9FLAO</name>
<dbReference type="AlphaFoldDB" id="A0A5C6VIZ8"/>
<protein>
    <recommendedName>
        <fullName evidence="4">Glycosyltransferase RgtA/B/C/D-like domain-containing protein</fullName>
    </recommendedName>
</protein>
<keyword evidence="3" id="KW-1185">Reference proteome</keyword>
<feature type="transmembrane region" description="Helical" evidence="1">
    <location>
        <begin position="270"/>
        <end position="293"/>
    </location>
</feature>
<reference evidence="2 3" key="1">
    <citation type="submission" date="2019-08" db="EMBL/GenBank/DDBJ databases">
        <title>Genome of Luteibaculum oceani JCM 18817.</title>
        <authorList>
            <person name="Bowman J.P."/>
        </authorList>
    </citation>
    <scope>NUCLEOTIDE SEQUENCE [LARGE SCALE GENOMIC DNA]</scope>
    <source>
        <strain evidence="2 3">JCM 18817</strain>
    </source>
</reference>